<dbReference type="Gene3D" id="1.10.640.10">
    <property type="entry name" value="Haem peroxidase domain superfamily, animal type"/>
    <property type="match status" value="1"/>
</dbReference>
<keyword evidence="13" id="KW-0560">Oxidoreductase</keyword>
<dbReference type="SUPFAM" id="SSF47473">
    <property type="entry name" value="EF-hand"/>
    <property type="match status" value="1"/>
</dbReference>
<keyword evidence="20" id="KW-1185">Reference proteome</keyword>
<dbReference type="SUPFAM" id="SSF52343">
    <property type="entry name" value="Ferredoxin reductase-like, C-terminal NADP-linked domain"/>
    <property type="match status" value="1"/>
</dbReference>
<keyword evidence="8" id="KW-0677">Repeat</keyword>
<dbReference type="SUPFAM" id="SSF48113">
    <property type="entry name" value="Heme-dependent peroxidases"/>
    <property type="match status" value="1"/>
</dbReference>
<evidence type="ECO:0000256" key="8">
    <source>
        <dbReference type="ARBA" id="ARBA00022737"/>
    </source>
</evidence>
<dbReference type="InterPro" id="IPR050369">
    <property type="entry name" value="RBOH/FRE"/>
</dbReference>
<comment type="similarity">
    <text evidence="2">In the N-terminal section; belongs to the peroxidase family.</text>
</comment>
<dbReference type="GO" id="GO:0020037">
    <property type="term" value="F:heme binding"/>
    <property type="evidence" value="ECO:0007669"/>
    <property type="project" value="InterPro"/>
</dbReference>
<dbReference type="InterPro" id="IPR013121">
    <property type="entry name" value="Fe_red_NAD-bd_6"/>
</dbReference>
<dbReference type="OrthoDB" id="6019201at2759"/>
<dbReference type="GO" id="GO:0006952">
    <property type="term" value="P:defense response"/>
    <property type="evidence" value="ECO:0000318"/>
    <property type="project" value="GO_Central"/>
</dbReference>
<dbReference type="FunFam" id="3.40.50.80:FF:000020">
    <property type="entry name" value="Dual oxidase 1"/>
    <property type="match status" value="1"/>
</dbReference>
<dbReference type="PANTHER" id="PTHR11972:SF175">
    <property type="entry name" value="NAD(P)H OXIDASE (H2O2-FORMING)"/>
    <property type="match status" value="1"/>
</dbReference>
<dbReference type="CDD" id="cd09820">
    <property type="entry name" value="dual_peroxidase_like"/>
    <property type="match status" value="1"/>
</dbReference>
<sequence>MREAAAPLLTLLILLQHVPAGTGLRRTEEEQRFDGYYNNVDNKDWGSVGSRLYRDSTTANYYDGVYRIDESLPSARAISDLVFKGPSGIRNKRNMTTMLAFFSQVVAYEIMHSTQISCPLEQIKIKVPQCDGVFDKECEGKTEIPFTRAKYDKQTGHGFNAPREQVNERTAWIDASFLYSTQIPWIESMRSFTNGTLKEGAPGYPPLNNPHIPLINPPPPQIHRLMNPERLFILGDSRINENPGLLSFGLVLFRWHNVQARRMQAAHPDWTDEELFQAARRWVIATLQKIVLYDFVPALLGNPNAVPPYTKYMPEIPPTISHAFATCAFRFPHSIVPPAMLLRRRDAKCAFRTEVGGFPALRLCQNWWNAQDIVQEYSVDEIILGMASQIAEAEDNIVVEDLRDYIFGPMHFTRLDVVSSSIMRGRDNGVPNYNALRRSFELPPRSWATINPEMYKSNPELFHNLSALYGDDISRLDAYVGGMLETDGFGPGELFSSIITNQFKRIRDSDRFWFENRLNNIFSDEEISELRNLTLRDIITQTTDIGETHLQEDIFFWKDGDPCPQPFQVNTTGVEECVPFMRFDHFTGNEVTYIFTLIGLGCVPLICIGIAYYLVRRRKKMGWDASFDKLNTSGEEHESKREHTWNAIEWLDENFVRNVHLVLEHGPVLLVKKPRSAESGGLLRRIRFSRNSEVKVTMSEPNSSRTHGPFVVISHDKHYDLVIRMHSDKSAQRLISALGTALREIGSSIRARQARNDALLESAQTKDRRQRKLNHFFREAYSQAFEKPELHDRDAQSTTSSESPIEGHDDVLKTTLTRHEFADAIGMREDALFVKRMFGVVTAKTGGDVMSFEDFLTVIKQFSNGNIEDKMKLIFQMCDVENSGLAPRTELVALLQSLGKAAEINPHKEMLTYDDFVTIFTSQDPTRDLKRRQVGIDLKGAKMKLNIDERASVRSFHVPREQEGRCSAFLRYTNISKLQALIETYRQHIVILFLFTAANILAFLDRFWHYRYETEHRDLRRVMGVGIAITRGAAAALSLDMALVLLTVCRNVITKLRETPIGEYIPFDAAIAFHKIVALTAALFAAIHTIGHCVNFYHVATQSQEGLNCLFPEAVFGSNFLPSISYWFYGTLTGITGIMLVAVMSIIYIFAIPQFMRRAYHAFRLTHLFNIAFYALTFLHGLPRLLDSPKFFYFVIGPIIIFIIDRIMGWRQEYKNLEIISADLLPSDIIHIQFKRPATFKFRSGQWIRISSKNISCPFNEAHAFSMASAPQAPSLELYIKAVGPWTWSLRSEVSEYMSTGLRDSLPKLTLNGPYGDGNQDWRHYEVAVMIGGGIGVTPYASTLMDLVLDKGSGRFNNIRCKKVYFVWICPTHKNYEWFVDVLKAVEDLDENHILETHIYVTQFFHKFDLRTTMLYICEQHFRDESGGASMFTGLRATNHFGRPKFDSFLKFVQNTHPGVNEIGVFSCGPAAVNKQIRLAIATRPPSFIDSRPSNIPYPSHLQSSHLPIDAMLRQSPREHGGPTTAVFLPFFL</sequence>
<evidence type="ECO:0000256" key="17">
    <source>
        <dbReference type="ARBA" id="ARBA00047455"/>
    </source>
</evidence>
<dbReference type="GO" id="GO:0043020">
    <property type="term" value="C:NADPH oxidase complex"/>
    <property type="evidence" value="ECO:0000318"/>
    <property type="project" value="GO_Central"/>
</dbReference>
<comment type="catalytic activity">
    <reaction evidence="18">
        <text>NADPH + O2 + H(+) = H2O2 + NADP(+)</text>
        <dbReference type="Rhea" id="RHEA:11260"/>
        <dbReference type="ChEBI" id="CHEBI:15378"/>
        <dbReference type="ChEBI" id="CHEBI:15379"/>
        <dbReference type="ChEBI" id="CHEBI:16240"/>
        <dbReference type="ChEBI" id="CHEBI:57783"/>
        <dbReference type="ChEBI" id="CHEBI:58349"/>
        <dbReference type="EC" id="1.6.3.1"/>
    </reaction>
</comment>
<evidence type="ECO:0000256" key="18">
    <source>
        <dbReference type="ARBA" id="ARBA00048762"/>
    </source>
</evidence>
<dbReference type="CDD" id="cd06186">
    <property type="entry name" value="NOX_Duox_like_FAD_NADP"/>
    <property type="match status" value="1"/>
</dbReference>
<dbReference type="FunFam" id="2.40.30.10:FF:000195">
    <property type="entry name" value="DUal OXidase"/>
    <property type="match status" value="1"/>
</dbReference>
<keyword evidence="5" id="KW-0285">Flavoprotein</keyword>
<keyword evidence="15" id="KW-0325">Glycoprotein</keyword>
<evidence type="ECO:0000256" key="13">
    <source>
        <dbReference type="ARBA" id="ARBA00023002"/>
    </source>
</evidence>
<dbReference type="Pfam" id="PF01794">
    <property type="entry name" value="Ferric_reduct"/>
    <property type="match status" value="1"/>
</dbReference>
<dbReference type="Pfam" id="PF03098">
    <property type="entry name" value="An_peroxidase"/>
    <property type="match status" value="1"/>
</dbReference>
<keyword evidence="4" id="KW-0575">Peroxidase</keyword>
<evidence type="ECO:0000313" key="20">
    <source>
        <dbReference type="Proteomes" id="UP000005239"/>
    </source>
</evidence>
<keyword evidence="12" id="KW-1133">Transmembrane helix</keyword>
<dbReference type="InterPro" id="IPR017927">
    <property type="entry name" value="FAD-bd_FR_type"/>
</dbReference>
<evidence type="ECO:0000256" key="9">
    <source>
        <dbReference type="ARBA" id="ARBA00022827"/>
    </source>
</evidence>
<dbReference type="InterPro" id="IPR037120">
    <property type="entry name" value="Haem_peroxidase_sf_animal"/>
</dbReference>
<dbReference type="GO" id="GO:0005886">
    <property type="term" value="C:plasma membrane"/>
    <property type="evidence" value="ECO:0000318"/>
    <property type="project" value="GO_Central"/>
</dbReference>
<dbReference type="Gene3D" id="1.10.238.10">
    <property type="entry name" value="EF-hand"/>
    <property type="match status" value="1"/>
</dbReference>
<dbReference type="InterPro" id="IPR013130">
    <property type="entry name" value="Fe3_Rdtase_TM_dom"/>
</dbReference>
<dbReference type="GO" id="GO:0005509">
    <property type="term" value="F:calcium ion binding"/>
    <property type="evidence" value="ECO:0007669"/>
    <property type="project" value="InterPro"/>
</dbReference>
<keyword evidence="6" id="KW-0812">Transmembrane</keyword>
<name>A0A2A6BIL4_PRIPA</name>
<dbReference type="InterPro" id="IPR002048">
    <property type="entry name" value="EF_hand_dom"/>
</dbReference>
<accession>A0A8R1YIA6</accession>
<reference evidence="19" key="2">
    <citation type="submission" date="2022-06" db="UniProtKB">
        <authorList>
            <consortium name="EnsemblMetazoa"/>
        </authorList>
    </citation>
    <scope>IDENTIFICATION</scope>
    <source>
        <strain evidence="19">PS312</strain>
    </source>
</reference>
<dbReference type="GO" id="GO:0016175">
    <property type="term" value="F:superoxide-generating NAD(P)H oxidase activity"/>
    <property type="evidence" value="ECO:0000318"/>
    <property type="project" value="GO_Central"/>
</dbReference>
<dbReference type="GO" id="GO:0042303">
    <property type="term" value="P:molting cycle"/>
    <property type="evidence" value="ECO:0007669"/>
    <property type="project" value="UniProtKB-ARBA"/>
</dbReference>
<dbReference type="Gene3D" id="3.40.50.80">
    <property type="entry name" value="Nucleotide-binding domain of ferredoxin-NADP reductase (FNR) module"/>
    <property type="match status" value="1"/>
</dbReference>
<keyword evidence="16" id="KW-0376">Hydrogen peroxide</keyword>
<dbReference type="GO" id="GO:0004601">
    <property type="term" value="F:peroxidase activity"/>
    <property type="evidence" value="ECO:0007669"/>
    <property type="project" value="UniProtKB-KW"/>
</dbReference>
<dbReference type="InterPro" id="IPR013112">
    <property type="entry name" value="FAD-bd_8"/>
</dbReference>
<evidence type="ECO:0000256" key="10">
    <source>
        <dbReference type="ARBA" id="ARBA00022837"/>
    </source>
</evidence>
<dbReference type="GO" id="GO:0042742">
    <property type="term" value="P:defense response to bacterium"/>
    <property type="evidence" value="ECO:0007669"/>
    <property type="project" value="UniProtKB-ARBA"/>
</dbReference>
<dbReference type="InterPro" id="IPR039261">
    <property type="entry name" value="FNR_nucleotide-bd"/>
</dbReference>
<comment type="subcellular location">
    <subcellularLocation>
        <location evidence="1">Membrane</location>
        <topology evidence="1">Multi-pass membrane protein</topology>
    </subcellularLocation>
</comment>
<keyword evidence="11" id="KW-0521">NADP</keyword>
<dbReference type="GO" id="GO:0016174">
    <property type="term" value="F:NAD(P)H oxidase H2O2-forming activity"/>
    <property type="evidence" value="ECO:0000318"/>
    <property type="project" value="GO_Central"/>
</dbReference>
<evidence type="ECO:0000313" key="19">
    <source>
        <dbReference type="EnsemblMetazoa" id="PPA24647.1"/>
    </source>
</evidence>
<dbReference type="SUPFAM" id="SSF63380">
    <property type="entry name" value="Riboflavin synthase domain-like"/>
    <property type="match status" value="1"/>
</dbReference>
<evidence type="ECO:0000256" key="7">
    <source>
        <dbReference type="ARBA" id="ARBA00022729"/>
    </source>
</evidence>
<dbReference type="InterPro" id="IPR011992">
    <property type="entry name" value="EF-hand-dom_pair"/>
</dbReference>
<evidence type="ECO:0000256" key="1">
    <source>
        <dbReference type="ARBA" id="ARBA00004141"/>
    </source>
</evidence>
<dbReference type="PRINTS" id="PR00457">
    <property type="entry name" value="ANPEROXIDASE"/>
</dbReference>
<evidence type="ECO:0000256" key="6">
    <source>
        <dbReference type="ARBA" id="ARBA00022692"/>
    </source>
</evidence>
<evidence type="ECO:0000256" key="2">
    <source>
        <dbReference type="ARBA" id="ARBA00005644"/>
    </source>
</evidence>
<dbReference type="GO" id="GO:0006979">
    <property type="term" value="P:response to oxidative stress"/>
    <property type="evidence" value="ECO:0007669"/>
    <property type="project" value="InterPro"/>
</dbReference>
<evidence type="ECO:0000256" key="4">
    <source>
        <dbReference type="ARBA" id="ARBA00022559"/>
    </source>
</evidence>
<dbReference type="PROSITE" id="PS51384">
    <property type="entry name" value="FAD_FR"/>
    <property type="match status" value="1"/>
</dbReference>
<dbReference type="GO" id="GO:0042335">
    <property type="term" value="P:cuticle development"/>
    <property type="evidence" value="ECO:0007669"/>
    <property type="project" value="UniProtKB-ARBA"/>
</dbReference>
<gene>
    <name evidence="19" type="primary">WBGene00114201</name>
</gene>
<dbReference type="Proteomes" id="UP000005239">
    <property type="component" value="Unassembled WGS sequence"/>
</dbReference>
<dbReference type="Gene3D" id="2.40.30.10">
    <property type="entry name" value="Translation factors"/>
    <property type="match status" value="1"/>
</dbReference>
<dbReference type="Pfam" id="PF08022">
    <property type="entry name" value="FAD_binding_8"/>
    <property type="match status" value="1"/>
</dbReference>
<comment type="catalytic activity">
    <reaction evidence="17">
        <text>NADH + O2 + H(+) = H2O2 + NAD(+)</text>
        <dbReference type="Rhea" id="RHEA:11264"/>
        <dbReference type="ChEBI" id="CHEBI:15378"/>
        <dbReference type="ChEBI" id="CHEBI:15379"/>
        <dbReference type="ChEBI" id="CHEBI:16240"/>
        <dbReference type="ChEBI" id="CHEBI:57540"/>
        <dbReference type="ChEBI" id="CHEBI:57945"/>
        <dbReference type="EC" id="1.6.3.1"/>
    </reaction>
</comment>
<keyword evidence="7" id="KW-0732">Signal</keyword>
<keyword evidence="14" id="KW-0472">Membrane</keyword>
<dbReference type="PROSITE" id="PS50292">
    <property type="entry name" value="PEROXIDASE_3"/>
    <property type="match status" value="1"/>
</dbReference>
<evidence type="ECO:0000256" key="11">
    <source>
        <dbReference type="ARBA" id="ARBA00022857"/>
    </source>
</evidence>
<dbReference type="PANTHER" id="PTHR11972">
    <property type="entry name" value="NADPH OXIDASE"/>
    <property type="match status" value="1"/>
</dbReference>
<dbReference type="InterPro" id="IPR019791">
    <property type="entry name" value="Haem_peroxidase_animal"/>
</dbReference>
<dbReference type="PROSITE" id="PS50222">
    <property type="entry name" value="EF_HAND_2"/>
    <property type="match status" value="1"/>
</dbReference>
<dbReference type="GO" id="GO:0042744">
    <property type="term" value="P:hydrogen peroxide catabolic process"/>
    <property type="evidence" value="ECO:0007669"/>
    <property type="project" value="UniProtKB-KW"/>
</dbReference>
<accession>A0A2A6BIL4</accession>
<proteinExistence type="inferred from homology"/>
<dbReference type="Pfam" id="PF08030">
    <property type="entry name" value="NAD_binding_6"/>
    <property type="match status" value="1"/>
</dbReference>
<dbReference type="InterPro" id="IPR017938">
    <property type="entry name" value="Riboflavin_synthase-like_b-brl"/>
</dbReference>
<evidence type="ECO:0000256" key="15">
    <source>
        <dbReference type="ARBA" id="ARBA00023180"/>
    </source>
</evidence>
<evidence type="ECO:0000256" key="14">
    <source>
        <dbReference type="ARBA" id="ARBA00023136"/>
    </source>
</evidence>
<dbReference type="SFLD" id="SFLDG01169">
    <property type="entry name" value="NADPH_oxidase_subgroup_(NOX)"/>
    <property type="match status" value="1"/>
</dbReference>
<protein>
    <recommendedName>
        <fullName evidence="3">NAD(P)H oxidase (H2O2-forming)</fullName>
        <ecNumber evidence="3">1.6.3.1</ecNumber>
    </recommendedName>
</protein>
<dbReference type="GO" id="GO:0009886">
    <property type="term" value="P:post-embryonic animal morphogenesis"/>
    <property type="evidence" value="ECO:0007669"/>
    <property type="project" value="UniProtKB-ARBA"/>
</dbReference>
<keyword evidence="10" id="KW-0106">Calcium</keyword>
<dbReference type="EnsemblMetazoa" id="PPA24647.1">
    <property type="protein sequence ID" value="PPA24647.1"/>
    <property type="gene ID" value="WBGene00114201"/>
</dbReference>
<dbReference type="GO" id="GO:0042554">
    <property type="term" value="P:superoxide anion generation"/>
    <property type="evidence" value="ECO:0000318"/>
    <property type="project" value="GO_Central"/>
</dbReference>
<reference evidence="20" key="1">
    <citation type="journal article" date="2008" name="Nat. Genet.">
        <title>The Pristionchus pacificus genome provides a unique perspective on nematode lifestyle and parasitism.</title>
        <authorList>
            <person name="Dieterich C."/>
            <person name="Clifton S.W."/>
            <person name="Schuster L.N."/>
            <person name="Chinwalla A."/>
            <person name="Delehaunty K."/>
            <person name="Dinkelacker I."/>
            <person name="Fulton L."/>
            <person name="Fulton R."/>
            <person name="Godfrey J."/>
            <person name="Minx P."/>
            <person name="Mitreva M."/>
            <person name="Roeseler W."/>
            <person name="Tian H."/>
            <person name="Witte H."/>
            <person name="Yang S.P."/>
            <person name="Wilson R.K."/>
            <person name="Sommer R.J."/>
        </authorList>
    </citation>
    <scope>NUCLEOTIDE SEQUENCE [LARGE SCALE GENOMIC DNA]</scope>
    <source>
        <strain evidence="20">PS312</strain>
    </source>
</reference>
<dbReference type="EC" id="1.6.3.1" evidence="3"/>
<organism evidence="19 20">
    <name type="scientific">Pristionchus pacificus</name>
    <name type="common">Parasitic nematode worm</name>
    <dbReference type="NCBI Taxonomy" id="54126"/>
    <lineage>
        <taxon>Eukaryota</taxon>
        <taxon>Metazoa</taxon>
        <taxon>Ecdysozoa</taxon>
        <taxon>Nematoda</taxon>
        <taxon>Chromadorea</taxon>
        <taxon>Rhabditida</taxon>
        <taxon>Rhabditina</taxon>
        <taxon>Diplogasteromorpha</taxon>
        <taxon>Diplogasteroidea</taxon>
        <taxon>Neodiplogasteridae</taxon>
        <taxon>Pristionchus</taxon>
    </lineage>
</organism>
<dbReference type="FunFam" id="1.10.640.10:FF:000004">
    <property type="entry name" value="Dual oxidase 2"/>
    <property type="match status" value="1"/>
</dbReference>
<evidence type="ECO:0000256" key="12">
    <source>
        <dbReference type="ARBA" id="ARBA00022989"/>
    </source>
</evidence>
<keyword evidence="9" id="KW-0274">FAD</keyword>
<evidence type="ECO:0000256" key="16">
    <source>
        <dbReference type="ARBA" id="ARBA00023324"/>
    </source>
</evidence>
<dbReference type="InterPro" id="IPR010255">
    <property type="entry name" value="Haem_peroxidase_sf"/>
</dbReference>
<evidence type="ECO:0000256" key="3">
    <source>
        <dbReference type="ARBA" id="ARBA00012698"/>
    </source>
</evidence>
<dbReference type="InterPro" id="IPR034821">
    <property type="entry name" value="DUOX_peroxidase"/>
</dbReference>
<evidence type="ECO:0000256" key="5">
    <source>
        <dbReference type="ARBA" id="ARBA00022630"/>
    </source>
</evidence>